<evidence type="ECO:0000313" key="2">
    <source>
        <dbReference type="Proteomes" id="UP000631114"/>
    </source>
</evidence>
<keyword evidence="2" id="KW-1185">Reference proteome</keyword>
<comment type="caution">
    <text evidence="1">The sequence shown here is derived from an EMBL/GenBank/DDBJ whole genome shotgun (WGS) entry which is preliminary data.</text>
</comment>
<dbReference type="AlphaFoldDB" id="A0A835LTZ9"/>
<gene>
    <name evidence="1" type="ORF">IFM89_036872</name>
</gene>
<proteinExistence type="predicted"/>
<evidence type="ECO:0000313" key="1">
    <source>
        <dbReference type="EMBL" id="KAF9607510.1"/>
    </source>
</evidence>
<accession>A0A835LTZ9</accession>
<dbReference type="Proteomes" id="UP000631114">
    <property type="component" value="Unassembled WGS sequence"/>
</dbReference>
<dbReference type="OrthoDB" id="5212574at2759"/>
<protein>
    <submittedName>
        <fullName evidence="1">Uncharacterized protein</fullName>
    </submittedName>
</protein>
<organism evidence="1 2">
    <name type="scientific">Coptis chinensis</name>
    <dbReference type="NCBI Taxonomy" id="261450"/>
    <lineage>
        <taxon>Eukaryota</taxon>
        <taxon>Viridiplantae</taxon>
        <taxon>Streptophyta</taxon>
        <taxon>Embryophyta</taxon>
        <taxon>Tracheophyta</taxon>
        <taxon>Spermatophyta</taxon>
        <taxon>Magnoliopsida</taxon>
        <taxon>Ranunculales</taxon>
        <taxon>Ranunculaceae</taxon>
        <taxon>Coptidoideae</taxon>
        <taxon>Coptis</taxon>
    </lineage>
</organism>
<name>A0A835LTZ9_9MAGN</name>
<dbReference type="EMBL" id="JADFTS010000005">
    <property type="protein sequence ID" value="KAF9607510.1"/>
    <property type="molecule type" value="Genomic_DNA"/>
</dbReference>
<sequence length="123" mass="14079">MNKLLMEENDRPFLARVSKFVYENGNTELLYINGETRKDAGPRSEAQSYWAVAESEINAINVTTVAACLILSVDETVKNPKVRRRVHKEMLLLERWVEAWAGVSWRGRECEGIELFGFEDANS</sequence>
<reference evidence="1 2" key="1">
    <citation type="submission" date="2020-10" db="EMBL/GenBank/DDBJ databases">
        <title>The Coptis chinensis genome and diversification of protoberbering-type alkaloids.</title>
        <authorList>
            <person name="Wang B."/>
            <person name="Shu S."/>
            <person name="Song C."/>
            <person name="Liu Y."/>
        </authorList>
    </citation>
    <scope>NUCLEOTIDE SEQUENCE [LARGE SCALE GENOMIC DNA]</scope>
    <source>
        <strain evidence="1">HL-2020</strain>
        <tissue evidence="1">Leaf</tissue>
    </source>
</reference>